<dbReference type="EMBL" id="JASCZI010181445">
    <property type="protein sequence ID" value="MED6183555.1"/>
    <property type="molecule type" value="Genomic_DNA"/>
</dbReference>
<sequence>MSRRFSQIVVRVYSNGVSTEGPNGVEFHSPDPVIFMMWSIETLSDPKKIGVLAKQRRACPSNVRKPWEDPNRSSDGSLLQILDTQTATLGAGPSDPAPKVEAPMTANSVDVVPPHERAGETESSEEDLGDTDGGNFGSGDDEFVSITPIGTRFLLPALLPVPDFSTVDNHFHTLNLDAIEEDRMTDIGG</sequence>
<organism evidence="2 3">
    <name type="scientific">Stylosanthes scabra</name>
    <dbReference type="NCBI Taxonomy" id="79078"/>
    <lineage>
        <taxon>Eukaryota</taxon>
        <taxon>Viridiplantae</taxon>
        <taxon>Streptophyta</taxon>
        <taxon>Embryophyta</taxon>
        <taxon>Tracheophyta</taxon>
        <taxon>Spermatophyta</taxon>
        <taxon>Magnoliopsida</taxon>
        <taxon>eudicotyledons</taxon>
        <taxon>Gunneridae</taxon>
        <taxon>Pentapetalae</taxon>
        <taxon>rosids</taxon>
        <taxon>fabids</taxon>
        <taxon>Fabales</taxon>
        <taxon>Fabaceae</taxon>
        <taxon>Papilionoideae</taxon>
        <taxon>50 kb inversion clade</taxon>
        <taxon>dalbergioids sensu lato</taxon>
        <taxon>Dalbergieae</taxon>
        <taxon>Pterocarpus clade</taxon>
        <taxon>Stylosanthes</taxon>
    </lineage>
</organism>
<protein>
    <submittedName>
        <fullName evidence="2">Uncharacterized protein</fullName>
    </submittedName>
</protein>
<reference evidence="2 3" key="1">
    <citation type="journal article" date="2023" name="Plants (Basel)">
        <title>Bridging the Gap: Combining Genomics and Transcriptomics Approaches to Understand Stylosanthes scabra, an Orphan Legume from the Brazilian Caatinga.</title>
        <authorList>
            <person name="Ferreira-Neto J.R.C."/>
            <person name="da Silva M.D."/>
            <person name="Binneck E."/>
            <person name="de Melo N.F."/>
            <person name="da Silva R.H."/>
            <person name="de Melo A.L.T.M."/>
            <person name="Pandolfi V."/>
            <person name="Bustamante F.O."/>
            <person name="Brasileiro-Vidal A.C."/>
            <person name="Benko-Iseppon A.M."/>
        </authorList>
    </citation>
    <scope>NUCLEOTIDE SEQUENCE [LARGE SCALE GENOMIC DNA]</scope>
    <source>
        <tissue evidence="2">Leaves</tissue>
    </source>
</reference>
<gene>
    <name evidence="2" type="ORF">PIB30_038868</name>
</gene>
<dbReference type="Proteomes" id="UP001341840">
    <property type="component" value="Unassembled WGS sequence"/>
</dbReference>
<name>A0ABU6WC99_9FABA</name>
<accession>A0ABU6WC99</accession>
<comment type="caution">
    <text evidence="2">The sequence shown here is derived from an EMBL/GenBank/DDBJ whole genome shotgun (WGS) entry which is preliminary data.</text>
</comment>
<proteinExistence type="predicted"/>
<evidence type="ECO:0000313" key="2">
    <source>
        <dbReference type="EMBL" id="MED6183555.1"/>
    </source>
</evidence>
<evidence type="ECO:0000313" key="3">
    <source>
        <dbReference type="Proteomes" id="UP001341840"/>
    </source>
</evidence>
<feature type="region of interest" description="Disordered" evidence="1">
    <location>
        <begin position="109"/>
        <end position="141"/>
    </location>
</feature>
<evidence type="ECO:0000256" key="1">
    <source>
        <dbReference type="SAM" id="MobiDB-lite"/>
    </source>
</evidence>
<keyword evidence="3" id="KW-1185">Reference proteome</keyword>